<dbReference type="AlphaFoldDB" id="A0A8K0TH34"/>
<keyword evidence="2" id="KW-1185">Reference proteome</keyword>
<evidence type="ECO:0000313" key="1">
    <source>
        <dbReference type="EMBL" id="KAH7362350.1"/>
    </source>
</evidence>
<evidence type="ECO:0000313" key="2">
    <source>
        <dbReference type="Proteomes" id="UP000813385"/>
    </source>
</evidence>
<accession>A0A8K0TH34</accession>
<dbReference type="Proteomes" id="UP000813385">
    <property type="component" value="Unassembled WGS sequence"/>
</dbReference>
<gene>
    <name evidence="1" type="ORF">B0T11DRAFT_328432</name>
</gene>
<proteinExistence type="predicted"/>
<sequence>MGLFKKDKPSFLPNLETHAGRARGASGKLNYWDIKNSSAEPFADISKAVIAELAESGLPRSSTIYFNFYLCGETISSAHVSVMVTGAPEDQRKKAVKHLKKSPVVTNYPGIKIDHWEGPPVVRQ</sequence>
<dbReference type="OrthoDB" id="5153647at2759"/>
<organism evidence="1 2">
    <name type="scientific">Plectosphaerella cucumerina</name>
    <dbReference type="NCBI Taxonomy" id="40658"/>
    <lineage>
        <taxon>Eukaryota</taxon>
        <taxon>Fungi</taxon>
        <taxon>Dikarya</taxon>
        <taxon>Ascomycota</taxon>
        <taxon>Pezizomycotina</taxon>
        <taxon>Sordariomycetes</taxon>
        <taxon>Hypocreomycetidae</taxon>
        <taxon>Glomerellales</taxon>
        <taxon>Plectosphaerellaceae</taxon>
        <taxon>Plectosphaerella</taxon>
    </lineage>
</organism>
<dbReference type="EMBL" id="JAGPXD010000003">
    <property type="protein sequence ID" value="KAH7362350.1"/>
    <property type="molecule type" value="Genomic_DNA"/>
</dbReference>
<name>A0A8K0TH34_9PEZI</name>
<reference evidence="1" key="1">
    <citation type="journal article" date="2021" name="Nat. Commun.">
        <title>Genetic determinants of endophytism in the Arabidopsis root mycobiome.</title>
        <authorList>
            <person name="Mesny F."/>
            <person name="Miyauchi S."/>
            <person name="Thiergart T."/>
            <person name="Pickel B."/>
            <person name="Atanasova L."/>
            <person name="Karlsson M."/>
            <person name="Huettel B."/>
            <person name="Barry K.W."/>
            <person name="Haridas S."/>
            <person name="Chen C."/>
            <person name="Bauer D."/>
            <person name="Andreopoulos W."/>
            <person name="Pangilinan J."/>
            <person name="LaButti K."/>
            <person name="Riley R."/>
            <person name="Lipzen A."/>
            <person name="Clum A."/>
            <person name="Drula E."/>
            <person name="Henrissat B."/>
            <person name="Kohler A."/>
            <person name="Grigoriev I.V."/>
            <person name="Martin F.M."/>
            <person name="Hacquard S."/>
        </authorList>
    </citation>
    <scope>NUCLEOTIDE SEQUENCE</scope>
    <source>
        <strain evidence="1">MPI-CAGE-AT-0016</strain>
    </source>
</reference>
<protein>
    <submittedName>
        <fullName evidence="1">Uncharacterized protein</fullName>
    </submittedName>
</protein>
<comment type="caution">
    <text evidence="1">The sequence shown here is derived from an EMBL/GenBank/DDBJ whole genome shotgun (WGS) entry which is preliminary data.</text>
</comment>